<dbReference type="SUPFAM" id="SSF56349">
    <property type="entry name" value="DNA breaking-rejoining enzymes"/>
    <property type="match status" value="1"/>
</dbReference>
<evidence type="ECO:0000259" key="5">
    <source>
        <dbReference type="PROSITE" id="PS51900"/>
    </source>
</evidence>
<dbReference type="PANTHER" id="PTHR30349:SF91">
    <property type="entry name" value="INTA PROTEIN"/>
    <property type="match status" value="1"/>
</dbReference>
<evidence type="ECO:0000256" key="2">
    <source>
        <dbReference type="ARBA" id="ARBA00023172"/>
    </source>
</evidence>
<organism evidence="6 7">
    <name type="scientific">Georgenia wutianyii</name>
    <dbReference type="NCBI Taxonomy" id="2585135"/>
    <lineage>
        <taxon>Bacteria</taxon>
        <taxon>Bacillati</taxon>
        <taxon>Actinomycetota</taxon>
        <taxon>Actinomycetes</taxon>
        <taxon>Micrococcales</taxon>
        <taxon>Bogoriellaceae</taxon>
        <taxon>Georgenia</taxon>
    </lineage>
</organism>
<evidence type="ECO:0000313" key="7">
    <source>
        <dbReference type="Proteomes" id="UP000313948"/>
    </source>
</evidence>
<feature type="domain" description="Tyr recombinase" evidence="4">
    <location>
        <begin position="93"/>
        <end position="290"/>
    </location>
</feature>
<protein>
    <submittedName>
        <fullName evidence="6">Site-specific integrase</fullName>
    </submittedName>
</protein>
<dbReference type="Gene3D" id="1.10.150.130">
    <property type="match status" value="1"/>
</dbReference>
<dbReference type="CDD" id="cd01189">
    <property type="entry name" value="INT_ICEBs1_C_like"/>
    <property type="match status" value="1"/>
</dbReference>
<dbReference type="InterPro" id="IPR011010">
    <property type="entry name" value="DNA_brk_join_enz"/>
</dbReference>
<evidence type="ECO:0000256" key="1">
    <source>
        <dbReference type="ARBA" id="ARBA00023125"/>
    </source>
</evidence>
<keyword evidence="7" id="KW-1185">Reference proteome</keyword>
<dbReference type="InterPro" id="IPR013762">
    <property type="entry name" value="Integrase-like_cat_sf"/>
</dbReference>
<dbReference type="InterPro" id="IPR044068">
    <property type="entry name" value="CB"/>
</dbReference>
<dbReference type="InterPro" id="IPR050090">
    <property type="entry name" value="Tyrosine_recombinase_XerCD"/>
</dbReference>
<name>A0ABX5VMV8_9MICO</name>
<dbReference type="InterPro" id="IPR002104">
    <property type="entry name" value="Integrase_catalytic"/>
</dbReference>
<evidence type="ECO:0000313" key="6">
    <source>
        <dbReference type="EMBL" id="QDB79288.1"/>
    </source>
</evidence>
<evidence type="ECO:0000259" key="4">
    <source>
        <dbReference type="PROSITE" id="PS51898"/>
    </source>
</evidence>
<feature type="domain" description="Core-binding (CB)" evidence="5">
    <location>
        <begin position="1"/>
        <end position="72"/>
    </location>
</feature>
<dbReference type="Proteomes" id="UP000313948">
    <property type="component" value="Chromosome"/>
</dbReference>
<dbReference type="Gene3D" id="1.10.443.10">
    <property type="entry name" value="Intergrase catalytic core"/>
    <property type="match status" value="1"/>
</dbReference>
<proteinExistence type="predicted"/>
<dbReference type="PROSITE" id="PS51898">
    <property type="entry name" value="TYR_RECOMBINASE"/>
    <property type="match status" value="1"/>
</dbReference>
<dbReference type="InterPro" id="IPR010998">
    <property type="entry name" value="Integrase_recombinase_N"/>
</dbReference>
<keyword evidence="2" id="KW-0233">DNA recombination</keyword>
<dbReference type="PROSITE" id="PS51900">
    <property type="entry name" value="CB"/>
    <property type="match status" value="1"/>
</dbReference>
<accession>A0ABX5VMV8</accession>
<gene>
    <name evidence="6" type="ORF">FE251_07845</name>
</gene>
<dbReference type="Pfam" id="PF00589">
    <property type="entry name" value="Phage_integrase"/>
    <property type="match status" value="1"/>
</dbReference>
<reference evidence="6 7" key="1">
    <citation type="submission" date="2019-05" db="EMBL/GenBank/DDBJ databases">
        <title>Georgenia *** sp. nov., and Georgenia *** sp. nov., isolated from the intestinal contents of plateau pika (Ochotona curzoniae) in the Qinghai-Tibet plateau of China.</title>
        <authorList>
            <person name="Tian Z."/>
        </authorList>
    </citation>
    <scope>NUCLEOTIDE SEQUENCE [LARGE SCALE GENOMIC DNA]</scope>
    <source>
        <strain evidence="6 7">Z294</strain>
    </source>
</reference>
<keyword evidence="1 3" id="KW-0238">DNA-binding</keyword>
<dbReference type="PANTHER" id="PTHR30349">
    <property type="entry name" value="PHAGE INTEGRASE-RELATED"/>
    <property type="match status" value="1"/>
</dbReference>
<sequence length="298" mass="32194">MRRRTASGRRRTRTRSFSAHTHCRTRWPRSPIGKVGAADIEAFILRLRAKGLSSSTIRQIDTVLRQVLDTAVRDGLLGASPASKLKRPTVTSAEARALAPHEVDALLRAAEGTRYEHLLRVLAGTGLRRGEALALRWSEVDLTRRLVTVRGTLARTREGLEVQPPKTERSRRTIPVSTATAAVLSAVRASQDEARARSEGSWRESGLVFTTEFGGPIDPRNASRAMSTAAKNAGLHGVGIHTLRHTAASTMLEAGVPLRTVSEILGHASVQVTGDIYGHVSTEGARAAVDRLASSLGW</sequence>
<evidence type="ECO:0000256" key="3">
    <source>
        <dbReference type="PROSITE-ProRule" id="PRU01248"/>
    </source>
</evidence>
<dbReference type="EMBL" id="CP040899">
    <property type="protein sequence ID" value="QDB79288.1"/>
    <property type="molecule type" value="Genomic_DNA"/>
</dbReference>